<feature type="compositionally biased region" description="Basic and acidic residues" evidence="2">
    <location>
        <begin position="255"/>
        <end position="270"/>
    </location>
</feature>
<evidence type="ECO:0000256" key="1">
    <source>
        <dbReference type="SAM" id="Coils"/>
    </source>
</evidence>
<comment type="caution">
    <text evidence="3">The sequence shown here is derived from an EMBL/GenBank/DDBJ whole genome shotgun (WGS) entry which is preliminary data.</text>
</comment>
<evidence type="ECO:0000313" key="4">
    <source>
        <dbReference type="Proteomes" id="UP000014204"/>
    </source>
</evidence>
<feature type="compositionally biased region" description="Acidic residues" evidence="2">
    <location>
        <begin position="275"/>
        <end position="290"/>
    </location>
</feature>
<dbReference type="STRING" id="1235794.C811_00113"/>
<sequence>MRFPAAGSCWGKCAAYWKRERDTLVQLQRQGQRALAVLTALLLAFSLVGVTPSAALADPVDDGQAAVDQAQATLSDAEARMAQINEEYEALSAQVDELQGKIDETSASALEAQQAMLEGRENLGDVAVGEYRNGSAASLLMMVLDSKSFADLLRNMEYATQIMAFQADEIAKQEERKRAFDEVSNELNTQKNEQEQALAAQAEKRAEAEAIVDDAASRLESAKADHAARLAELAAQAEALRKQQEEAEAAAARKAAKESPDANTGDREPVVGDDAPVEPDPDDGGDEGSSGDDSSSGDSGESEGDADSSDDNAGSSDDDEGSAGSSDTSNEGWLSGTASAYGGKTDPSTPNPGTTATGAVCDDNSMGVAVPKSLKNYRSYFGRTVEIKYGGKTVYATVNDCGSMGGGSRVLDLQPGVWKAFGFSSCKGWGLRTVKYRFL</sequence>
<dbReference type="AlphaFoldDB" id="R9L4W3"/>
<gene>
    <name evidence="3" type="ORF">C811_00113</name>
</gene>
<dbReference type="InterPro" id="IPR036908">
    <property type="entry name" value="RlpA-like_sf"/>
</dbReference>
<feature type="coiled-coil region" evidence="1">
    <location>
        <begin position="60"/>
        <end position="115"/>
    </location>
</feature>
<dbReference type="Gene3D" id="6.10.250.3150">
    <property type="match status" value="1"/>
</dbReference>
<dbReference type="CDD" id="cd22191">
    <property type="entry name" value="DPBB_RlpA_EXP_N-like"/>
    <property type="match status" value="1"/>
</dbReference>
<dbReference type="EMBL" id="ASSY01000001">
    <property type="protein sequence ID" value="EOS53809.1"/>
    <property type="molecule type" value="Genomic_DNA"/>
</dbReference>
<protein>
    <recommendedName>
        <fullName evidence="5">3D domain-containing protein</fullName>
    </recommendedName>
</protein>
<accession>R9L4W3</accession>
<keyword evidence="4" id="KW-1185">Reference proteome</keyword>
<dbReference type="HOGENOM" id="CLU_686306_0_0_11"/>
<evidence type="ECO:0000313" key="3">
    <source>
        <dbReference type="EMBL" id="EOS53809.1"/>
    </source>
</evidence>
<feature type="region of interest" description="Disordered" evidence="2">
    <location>
        <begin position="241"/>
        <end position="358"/>
    </location>
</feature>
<name>R9L4W3_9ACTN</name>
<feature type="compositionally biased region" description="Polar residues" evidence="2">
    <location>
        <begin position="328"/>
        <end position="338"/>
    </location>
</feature>
<dbReference type="Gene3D" id="2.40.40.10">
    <property type="entry name" value="RlpA-like domain"/>
    <property type="match status" value="1"/>
</dbReference>
<dbReference type="SUPFAM" id="SSF50685">
    <property type="entry name" value="Barwin-like endoglucanases"/>
    <property type="match status" value="1"/>
</dbReference>
<evidence type="ECO:0008006" key="5">
    <source>
        <dbReference type="Google" id="ProtNLM"/>
    </source>
</evidence>
<evidence type="ECO:0000256" key="2">
    <source>
        <dbReference type="SAM" id="MobiDB-lite"/>
    </source>
</evidence>
<dbReference type="PATRIC" id="fig|1235794.3.peg.116"/>
<feature type="compositionally biased region" description="Polar residues" evidence="2">
    <location>
        <begin position="346"/>
        <end position="357"/>
    </location>
</feature>
<dbReference type="eggNOG" id="COG3883">
    <property type="taxonomic scope" value="Bacteria"/>
</dbReference>
<feature type="compositionally biased region" description="Acidic residues" evidence="2">
    <location>
        <begin position="300"/>
        <end position="321"/>
    </location>
</feature>
<keyword evidence="1" id="KW-0175">Coiled coil</keyword>
<proteinExistence type="predicted"/>
<dbReference type="Proteomes" id="UP000014204">
    <property type="component" value="Unassembled WGS sequence"/>
</dbReference>
<organism evidence="3 4">
    <name type="scientific">Adlercreutzia caecimuris B7</name>
    <dbReference type="NCBI Taxonomy" id="1235794"/>
    <lineage>
        <taxon>Bacteria</taxon>
        <taxon>Bacillati</taxon>
        <taxon>Actinomycetota</taxon>
        <taxon>Coriobacteriia</taxon>
        <taxon>Eggerthellales</taxon>
        <taxon>Eggerthellaceae</taxon>
        <taxon>Adlercreutzia</taxon>
    </lineage>
</organism>
<reference evidence="3 4" key="1">
    <citation type="submission" date="2013-04" db="EMBL/GenBank/DDBJ databases">
        <title>The Genome Sequence of Enterorhabdus caecimuris B7.</title>
        <authorList>
            <consortium name="The Broad Institute Genomics Platform"/>
            <consortium name="The Broad Institute Genome Sequencing Center for Infectious Disease"/>
            <person name="Earl A."/>
            <person name="Xavier R."/>
            <person name="Elson C."/>
            <person name="Duck W."/>
            <person name="Walker B."/>
            <person name="Young S."/>
            <person name="Zeng Q."/>
            <person name="Gargeya S."/>
            <person name="Fitzgerald M."/>
            <person name="Haas B."/>
            <person name="Abouelleil A."/>
            <person name="Allen A.W."/>
            <person name="Alvarado L."/>
            <person name="Arachchi H.M."/>
            <person name="Berlin A.M."/>
            <person name="Chapman S.B."/>
            <person name="Gainer-Dewar J."/>
            <person name="Goldberg J."/>
            <person name="Griggs A."/>
            <person name="Gujja S."/>
            <person name="Hansen M."/>
            <person name="Howarth C."/>
            <person name="Imamovic A."/>
            <person name="Ireland A."/>
            <person name="Larimer J."/>
            <person name="McCowan C."/>
            <person name="Murphy C."/>
            <person name="Pearson M."/>
            <person name="Poon T.W."/>
            <person name="Priest M."/>
            <person name="Roberts A."/>
            <person name="Saif S."/>
            <person name="Shea T."/>
            <person name="Sisk P."/>
            <person name="Sykes S."/>
            <person name="Wortman J."/>
            <person name="Nusbaum C."/>
            <person name="Birren B."/>
        </authorList>
    </citation>
    <scope>NUCLEOTIDE SEQUENCE [LARGE SCALE GENOMIC DNA]</scope>
    <source>
        <strain evidence="3 4">B7</strain>
    </source>
</reference>